<sequence length="205" mass="22513">MKLFELITLTLQTATTGRALPALEQALTDRAQTATFLGCWTTEIGALNQVIILRSHADAEALLTARQAMLDAPSPFGCGEWLVRMETETFASFPFMPEILAGSYGPIYELRSYRLKPGGLQPTLAKWQAAIPGRIAFSPLTAALYALDGEPRITHLWPYESLDARNTQRAESVRAGAWPPKGGPDWLLPDMRATIILPTSFSPLQ</sequence>
<dbReference type="PANTHER" id="PTHR21017">
    <property type="entry name" value="NIPSNAP-RELATED"/>
    <property type="match status" value="1"/>
</dbReference>
<dbReference type="InterPro" id="IPR011008">
    <property type="entry name" value="Dimeric_a/b-barrel"/>
</dbReference>
<feature type="domain" description="NIPSNAP" evidence="2">
    <location>
        <begin position="4"/>
        <end position="73"/>
    </location>
</feature>
<comment type="caution">
    <text evidence="4">The sequence shown here is derived from an EMBL/GenBank/DDBJ whole genome shotgun (WGS) entry which is preliminary data.</text>
</comment>
<evidence type="ECO:0000313" key="4">
    <source>
        <dbReference type="EMBL" id="RDI37013.1"/>
    </source>
</evidence>
<dbReference type="InterPro" id="IPR012577">
    <property type="entry name" value="NIPSNAP"/>
</dbReference>
<dbReference type="Gene3D" id="3.30.70.100">
    <property type="match status" value="2"/>
</dbReference>
<evidence type="ECO:0000313" key="3">
    <source>
        <dbReference type="EMBL" id="MBB2187039.1"/>
    </source>
</evidence>
<dbReference type="Pfam" id="PF07978">
    <property type="entry name" value="NIPSNAP"/>
    <property type="match status" value="2"/>
</dbReference>
<evidence type="ECO:0000259" key="2">
    <source>
        <dbReference type="Pfam" id="PF07978"/>
    </source>
</evidence>
<dbReference type="SUPFAM" id="SSF54909">
    <property type="entry name" value="Dimeric alpha+beta barrel"/>
    <property type="match status" value="2"/>
</dbReference>
<dbReference type="EMBL" id="QQAW01000007">
    <property type="protein sequence ID" value="RDI37013.1"/>
    <property type="molecule type" value="Genomic_DNA"/>
</dbReference>
<name>A0A370G4N5_GLULI</name>
<reference evidence="4 5" key="1">
    <citation type="submission" date="2018-07" db="EMBL/GenBank/DDBJ databases">
        <title>Genomic Encyclopedia of Type Strains, Phase IV (KMG-IV): sequencing the most valuable type-strain genomes for metagenomic binning, comparative biology and taxonomic classification.</title>
        <authorList>
            <person name="Goeker M."/>
        </authorList>
    </citation>
    <scope>NUCLEOTIDE SEQUENCE [LARGE SCALE GENOMIC DNA]</scope>
    <source>
        <strain evidence="4 5">DSM 5603</strain>
    </source>
</reference>
<dbReference type="Proteomes" id="UP000562982">
    <property type="component" value="Unassembled WGS sequence"/>
</dbReference>
<proteinExistence type="inferred from homology"/>
<evidence type="ECO:0000313" key="6">
    <source>
        <dbReference type="Proteomes" id="UP000562982"/>
    </source>
</evidence>
<keyword evidence="5" id="KW-1185">Reference proteome</keyword>
<gene>
    <name evidence="4" type="ORF">C7453_10759</name>
    <name evidence="3" type="ORF">HLH32_11715</name>
</gene>
<evidence type="ECO:0000256" key="1">
    <source>
        <dbReference type="ARBA" id="ARBA00005291"/>
    </source>
</evidence>
<organism evidence="4 5">
    <name type="scientific">Gluconacetobacter liquefaciens</name>
    <name type="common">Acetobacter liquefaciens</name>
    <dbReference type="NCBI Taxonomy" id="89584"/>
    <lineage>
        <taxon>Bacteria</taxon>
        <taxon>Pseudomonadati</taxon>
        <taxon>Pseudomonadota</taxon>
        <taxon>Alphaproteobacteria</taxon>
        <taxon>Acetobacterales</taxon>
        <taxon>Acetobacteraceae</taxon>
        <taxon>Gluconacetobacter</taxon>
    </lineage>
</organism>
<evidence type="ECO:0000313" key="5">
    <source>
        <dbReference type="Proteomes" id="UP000254958"/>
    </source>
</evidence>
<dbReference type="InterPro" id="IPR051557">
    <property type="entry name" value="NipSnap_domain"/>
</dbReference>
<dbReference type="OrthoDB" id="4124121at2"/>
<protein>
    <submittedName>
        <fullName evidence="3">NIPSNAP family protein</fullName>
    </submittedName>
    <submittedName>
        <fullName evidence="4">NIPSNAP protein</fullName>
    </submittedName>
</protein>
<dbReference type="PANTHER" id="PTHR21017:SF17">
    <property type="entry name" value="PROTEIN NIPSNAP"/>
    <property type="match status" value="1"/>
</dbReference>
<feature type="domain" description="NIPSNAP" evidence="2">
    <location>
        <begin position="108"/>
        <end position="203"/>
    </location>
</feature>
<dbReference type="RefSeq" id="WP_114727935.1">
    <property type="nucleotide sequence ID" value="NZ_BJMI01000022.1"/>
</dbReference>
<dbReference type="Proteomes" id="UP000254958">
    <property type="component" value="Unassembled WGS sequence"/>
</dbReference>
<reference evidence="3 6" key="2">
    <citation type="submission" date="2020-04" db="EMBL/GenBank/DDBJ databases">
        <title>Description of novel Gluconacetobacter.</title>
        <authorList>
            <person name="Sombolestani A."/>
        </authorList>
    </citation>
    <scope>NUCLEOTIDE SEQUENCE [LARGE SCALE GENOMIC DNA]</scope>
    <source>
        <strain evidence="3 6">LMG 1382</strain>
    </source>
</reference>
<comment type="similarity">
    <text evidence="1">Belongs to the NipSnap family.</text>
</comment>
<dbReference type="AlphaFoldDB" id="A0A370G4N5"/>
<dbReference type="EMBL" id="JABEQI010000006">
    <property type="protein sequence ID" value="MBB2187039.1"/>
    <property type="molecule type" value="Genomic_DNA"/>
</dbReference>
<accession>A0A370G4N5</accession>